<protein>
    <submittedName>
        <fullName evidence="2">Uma2 family endonuclease</fullName>
    </submittedName>
</protein>
<keyword evidence="2" id="KW-0255">Endonuclease</keyword>
<reference evidence="3" key="1">
    <citation type="journal article" date="2019" name="Int. J. Syst. Evol. Microbiol.">
        <title>The Global Catalogue of Microorganisms (GCM) 10K type strain sequencing project: providing services to taxonomists for standard genome sequencing and annotation.</title>
        <authorList>
            <consortium name="The Broad Institute Genomics Platform"/>
            <consortium name="The Broad Institute Genome Sequencing Center for Infectious Disease"/>
            <person name="Wu L."/>
            <person name="Ma J."/>
        </authorList>
    </citation>
    <scope>NUCLEOTIDE SEQUENCE [LARGE SCALE GENOMIC DNA]</scope>
    <source>
        <strain evidence="3">CCUG 63830</strain>
    </source>
</reference>
<gene>
    <name evidence="2" type="ORF">ACFP90_18860</name>
</gene>
<dbReference type="GO" id="GO:0004519">
    <property type="term" value="F:endonuclease activity"/>
    <property type="evidence" value="ECO:0007669"/>
    <property type="project" value="UniProtKB-KW"/>
</dbReference>
<evidence type="ECO:0000259" key="1">
    <source>
        <dbReference type="Pfam" id="PF05685"/>
    </source>
</evidence>
<name>A0ABW1ZRN3_9DEIO</name>
<dbReference type="Proteomes" id="UP001596317">
    <property type="component" value="Unassembled WGS sequence"/>
</dbReference>
<dbReference type="PANTHER" id="PTHR36558">
    <property type="entry name" value="GLR1098 PROTEIN"/>
    <property type="match status" value="1"/>
</dbReference>
<evidence type="ECO:0000313" key="2">
    <source>
        <dbReference type="EMBL" id="MFC6662152.1"/>
    </source>
</evidence>
<dbReference type="EMBL" id="JBHSWB010000001">
    <property type="protein sequence ID" value="MFC6662152.1"/>
    <property type="molecule type" value="Genomic_DNA"/>
</dbReference>
<feature type="domain" description="Putative restriction endonuclease" evidence="1">
    <location>
        <begin position="11"/>
        <end position="157"/>
    </location>
</feature>
<dbReference type="PANTHER" id="PTHR36558:SF1">
    <property type="entry name" value="RESTRICTION ENDONUCLEASE DOMAIN-CONTAINING PROTEIN-RELATED"/>
    <property type="match status" value="1"/>
</dbReference>
<dbReference type="Gene3D" id="3.90.1570.10">
    <property type="entry name" value="tt1808, chain A"/>
    <property type="match status" value="1"/>
</dbReference>
<dbReference type="CDD" id="cd06260">
    <property type="entry name" value="DUF820-like"/>
    <property type="match status" value="1"/>
</dbReference>
<keyword evidence="3" id="KW-1185">Reference proteome</keyword>
<dbReference type="InterPro" id="IPR008538">
    <property type="entry name" value="Uma2"/>
</dbReference>
<evidence type="ECO:0000313" key="3">
    <source>
        <dbReference type="Proteomes" id="UP001596317"/>
    </source>
</evidence>
<dbReference type="InterPro" id="IPR012296">
    <property type="entry name" value="Nuclease_put_TT1808"/>
</dbReference>
<dbReference type="Pfam" id="PF05685">
    <property type="entry name" value="Uma2"/>
    <property type="match status" value="1"/>
</dbReference>
<keyword evidence="2" id="KW-0540">Nuclease</keyword>
<dbReference type="InterPro" id="IPR011335">
    <property type="entry name" value="Restrct_endonuc-II-like"/>
</dbReference>
<dbReference type="RefSeq" id="WP_224611400.1">
    <property type="nucleotide sequence ID" value="NZ_JAIQXV010000018.1"/>
</dbReference>
<accession>A0ABW1ZRN3</accession>
<proteinExistence type="predicted"/>
<comment type="caution">
    <text evidence="2">The sequence shown here is derived from an EMBL/GenBank/DDBJ whole genome shotgun (WGS) entry which is preliminary data.</text>
</comment>
<dbReference type="SUPFAM" id="SSF52980">
    <property type="entry name" value="Restriction endonuclease-like"/>
    <property type="match status" value="1"/>
</dbReference>
<keyword evidence="2" id="KW-0378">Hydrolase</keyword>
<sequence length="181" mass="20455">MTDAAFKLVSLEDYLRAERDSPTRHEYIDGFVYAQAGASRAHNIITSNLHVALHGPARRAGCQVFQSDMKVRVTPTRYHYPDLVVSCGPPGEDEYTETAPCLIVEVLSESTRAADQNYKAERYRELPSLQAYLMVDSARRAAALYRRTPEGWVFEVVAERIQLPCPPVELMLELIYEGVTF</sequence>
<organism evidence="2 3">
    <name type="scientific">Deinococcus multiflagellatus</name>
    <dbReference type="NCBI Taxonomy" id="1656887"/>
    <lineage>
        <taxon>Bacteria</taxon>
        <taxon>Thermotogati</taxon>
        <taxon>Deinococcota</taxon>
        <taxon>Deinococci</taxon>
        <taxon>Deinococcales</taxon>
        <taxon>Deinococcaceae</taxon>
        <taxon>Deinococcus</taxon>
    </lineage>
</organism>